<sequence>MSIEVVKVPLEEKAILKNLLKMYCYEWSQYNKFDVNDKGEYEFEHHISDYWDKKKHYPFFVKVNGILAGFVLIDDDFVLHPNYDYSMGEFFILHKYRRSGVGRYAAKAVFDMFRGKWEIGEHPDNISSIRFWDSVINEYTDGKYEIIKSCPNLVYHDGTCGNVISFEN</sequence>
<protein>
    <submittedName>
        <fullName evidence="2">Acetyltransferase</fullName>
    </submittedName>
</protein>
<dbReference type="RefSeq" id="WP_074109282.1">
    <property type="nucleotide sequence ID" value="NZ_LVWI01000092.1"/>
</dbReference>
<evidence type="ECO:0000259" key="1">
    <source>
        <dbReference type="PROSITE" id="PS51186"/>
    </source>
</evidence>
<dbReference type="InterPro" id="IPR016181">
    <property type="entry name" value="Acyl_CoA_acyltransferase"/>
</dbReference>
<dbReference type="Proteomes" id="UP000186058">
    <property type="component" value="Unassembled WGS sequence"/>
</dbReference>
<dbReference type="Gene3D" id="3.40.630.30">
    <property type="match status" value="1"/>
</dbReference>
<dbReference type="PROSITE" id="PS51186">
    <property type="entry name" value="GNAT"/>
    <property type="match status" value="1"/>
</dbReference>
<evidence type="ECO:0000313" key="2">
    <source>
        <dbReference type="EMBL" id="OKP79427.1"/>
    </source>
</evidence>
<reference evidence="2 3" key="1">
    <citation type="submission" date="2016-03" db="EMBL/GenBank/DDBJ databases">
        <authorList>
            <person name="Sant'Anna F.H."/>
            <person name="Ambrosini A."/>
            <person name="Souza R."/>
            <person name="Bach E."/>
            <person name="Fernandes G."/>
            <person name="Balsanelli E."/>
            <person name="Baura V.A."/>
            <person name="Souza E.M."/>
            <person name="Passaglia L."/>
        </authorList>
    </citation>
    <scope>NUCLEOTIDE SEQUENCE [LARGE SCALE GENOMIC DNA]</scope>
    <source>
        <strain evidence="2 3">P26E</strain>
    </source>
</reference>
<dbReference type="EMBL" id="LVWI01000092">
    <property type="protein sequence ID" value="OKP79427.1"/>
    <property type="molecule type" value="Genomic_DNA"/>
</dbReference>
<dbReference type="SUPFAM" id="SSF55729">
    <property type="entry name" value="Acyl-CoA N-acyltransferases (Nat)"/>
    <property type="match status" value="1"/>
</dbReference>
<dbReference type="Pfam" id="PF00583">
    <property type="entry name" value="Acetyltransf_1"/>
    <property type="match status" value="1"/>
</dbReference>
<proteinExistence type="predicted"/>
<accession>A0ABX3EIL7</accession>
<gene>
    <name evidence="2" type="ORF">A3844_28245</name>
</gene>
<keyword evidence="3" id="KW-1185">Reference proteome</keyword>
<organism evidence="2 3">
    <name type="scientific">Paenibacillus helianthi</name>
    <dbReference type="NCBI Taxonomy" id="1349432"/>
    <lineage>
        <taxon>Bacteria</taxon>
        <taxon>Bacillati</taxon>
        <taxon>Bacillota</taxon>
        <taxon>Bacilli</taxon>
        <taxon>Bacillales</taxon>
        <taxon>Paenibacillaceae</taxon>
        <taxon>Paenibacillus</taxon>
    </lineage>
</organism>
<evidence type="ECO:0000313" key="3">
    <source>
        <dbReference type="Proteomes" id="UP000186058"/>
    </source>
</evidence>
<feature type="domain" description="N-acetyltransferase" evidence="1">
    <location>
        <begin position="6"/>
        <end position="151"/>
    </location>
</feature>
<name>A0ABX3EIL7_9BACL</name>
<dbReference type="InterPro" id="IPR000182">
    <property type="entry name" value="GNAT_dom"/>
</dbReference>
<comment type="caution">
    <text evidence="2">The sequence shown here is derived from an EMBL/GenBank/DDBJ whole genome shotgun (WGS) entry which is preliminary data.</text>
</comment>